<keyword evidence="3" id="KW-1185">Reference proteome</keyword>
<organism evidence="2 3">
    <name type="scientific">Amblyomma americanum</name>
    <name type="common">Lone star tick</name>
    <dbReference type="NCBI Taxonomy" id="6943"/>
    <lineage>
        <taxon>Eukaryota</taxon>
        <taxon>Metazoa</taxon>
        <taxon>Ecdysozoa</taxon>
        <taxon>Arthropoda</taxon>
        <taxon>Chelicerata</taxon>
        <taxon>Arachnida</taxon>
        <taxon>Acari</taxon>
        <taxon>Parasitiformes</taxon>
        <taxon>Ixodida</taxon>
        <taxon>Ixodoidea</taxon>
        <taxon>Ixodidae</taxon>
        <taxon>Amblyomminae</taxon>
        <taxon>Amblyomma</taxon>
    </lineage>
</organism>
<dbReference type="PANTHER" id="PTHR19229">
    <property type="entry name" value="ATP-BINDING CASSETTE TRANSPORTER SUBFAMILY A ABCA"/>
    <property type="match status" value="1"/>
</dbReference>
<proteinExistence type="predicted"/>
<sequence length="166" mass="18148">MVCARSVCYPPQFEFRRFPHPSLPKDIPNYGGVVGLILMLAFLVPFCLRVHAMVLENANGLKVPKREFSLSLFPQELQRLMGLSDAAYWSGHFCSHLFFALLHSAAAVLCMLLLPGPGSGDPAFLARSNPWLLVATFFLFSVLFSLHAILVASFFTNGKCGAAGGD</sequence>
<reference evidence="2 3" key="1">
    <citation type="journal article" date="2023" name="Arcadia Sci">
        <title>De novo assembly of a long-read Amblyomma americanum tick genome.</title>
        <authorList>
            <person name="Chou S."/>
            <person name="Poskanzer K.E."/>
            <person name="Rollins M."/>
            <person name="Thuy-Boun P.S."/>
        </authorList>
    </citation>
    <scope>NUCLEOTIDE SEQUENCE [LARGE SCALE GENOMIC DNA]</scope>
    <source>
        <strain evidence="2">F_SG_1</strain>
        <tissue evidence="2">Salivary glands</tissue>
    </source>
</reference>
<dbReference type="GO" id="GO:0140359">
    <property type="term" value="F:ABC-type transporter activity"/>
    <property type="evidence" value="ECO:0007669"/>
    <property type="project" value="InterPro"/>
</dbReference>
<protein>
    <submittedName>
        <fullName evidence="2">Uncharacterized protein</fullName>
    </submittedName>
</protein>
<dbReference type="InterPro" id="IPR026082">
    <property type="entry name" value="ABCA"/>
</dbReference>
<comment type="caution">
    <text evidence="2">The sequence shown here is derived from an EMBL/GenBank/DDBJ whole genome shotgun (WGS) entry which is preliminary data.</text>
</comment>
<keyword evidence="1" id="KW-0812">Transmembrane</keyword>
<keyword evidence="1" id="KW-0472">Membrane</keyword>
<dbReference type="AlphaFoldDB" id="A0AAQ4D541"/>
<name>A0AAQ4D541_AMBAM</name>
<accession>A0AAQ4D541</accession>
<feature type="transmembrane region" description="Helical" evidence="1">
    <location>
        <begin position="27"/>
        <end position="48"/>
    </location>
</feature>
<evidence type="ECO:0000313" key="3">
    <source>
        <dbReference type="Proteomes" id="UP001321473"/>
    </source>
</evidence>
<feature type="transmembrane region" description="Helical" evidence="1">
    <location>
        <begin position="131"/>
        <end position="155"/>
    </location>
</feature>
<dbReference type="EMBL" id="JARKHS020035077">
    <property type="protein sequence ID" value="KAK8757581.1"/>
    <property type="molecule type" value="Genomic_DNA"/>
</dbReference>
<evidence type="ECO:0000256" key="1">
    <source>
        <dbReference type="SAM" id="Phobius"/>
    </source>
</evidence>
<keyword evidence="1" id="KW-1133">Transmembrane helix</keyword>
<dbReference type="PANTHER" id="PTHR19229:SF250">
    <property type="entry name" value="ABC TRANSPORTER DOMAIN-CONTAINING PROTEIN-RELATED"/>
    <property type="match status" value="1"/>
</dbReference>
<feature type="transmembrane region" description="Helical" evidence="1">
    <location>
        <begin position="97"/>
        <end position="116"/>
    </location>
</feature>
<dbReference type="GO" id="GO:0005319">
    <property type="term" value="F:lipid transporter activity"/>
    <property type="evidence" value="ECO:0007669"/>
    <property type="project" value="TreeGrafter"/>
</dbReference>
<gene>
    <name evidence="2" type="ORF">V5799_004786</name>
</gene>
<dbReference type="GO" id="GO:0016020">
    <property type="term" value="C:membrane"/>
    <property type="evidence" value="ECO:0007669"/>
    <property type="project" value="InterPro"/>
</dbReference>
<dbReference type="Proteomes" id="UP001321473">
    <property type="component" value="Unassembled WGS sequence"/>
</dbReference>
<evidence type="ECO:0000313" key="2">
    <source>
        <dbReference type="EMBL" id="KAK8757581.1"/>
    </source>
</evidence>